<dbReference type="InterPro" id="IPR022880">
    <property type="entry name" value="DNApol_IV"/>
</dbReference>
<dbReference type="EMBL" id="MVBO01000057">
    <property type="protein sequence ID" value="OZJ04017.1"/>
    <property type="molecule type" value="Genomic_DNA"/>
</dbReference>
<evidence type="ECO:0000256" key="3">
    <source>
        <dbReference type="ARBA" id="ARBA00022679"/>
    </source>
</evidence>
<dbReference type="GO" id="GO:0003684">
    <property type="term" value="F:damaged DNA binding"/>
    <property type="evidence" value="ECO:0007669"/>
    <property type="project" value="InterPro"/>
</dbReference>
<evidence type="ECO:0000256" key="6">
    <source>
        <dbReference type="ARBA" id="ARBA00022723"/>
    </source>
</evidence>
<dbReference type="Gene3D" id="3.40.1170.60">
    <property type="match status" value="1"/>
</dbReference>
<dbReference type="InterPro" id="IPR017961">
    <property type="entry name" value="DNA_pol_Y-fam_little_finger"/>
</dbReference>
<dbReference type="GO" id="GO:0046872">
    <property type="term" value="F:metal ion binding"/>
    <property type="evidence" value="ECO:0007669"/>
    <property type="project" value="UniProtKB-KW"/>
</dbReference>
<dbReference type="AlphaFoldDB" id="A0A261Y077"/>
<evidence type="ECO:0000256" key="12">
    <source>
        <dbReference type="SAM" id="MobiDB-lite"/>
    </source>
</evidence>
<dbReference type="GO" id="GO:0006260">
    <property type="term" value="P:DNA replication"/>
    <property type="evidence" value="ECO:0007669"/>
    <property type="project" value="UniProtKB-KW"/>
</dbReference>
<dbReference type="GO" id="GO:0005634">
    <property type="term" value="C:nucleus"/>
    <property type="evidence" value="ECO:0007669"/>
    <property type="project" value="TreeGrafter"/>
</dbReference>
<evidence type="ECO:0000256" key="7">
    <source>
        <dbReference type="ARBA" id="ARBA00022763"/>
    </source>
</evidence>
<dbReference type="GO" id="GO:0042276">
    <property type="term" value="P:error-prone translesion synthesis"/>
    <property type="evidence" value="ECO:0007669"/>
    <property type="project" value="TreeGrafter"/>
</dbReference>
<evidence type="ECO:0000256" key="5">
    <source>
        <dbReference type="ARBA" id="ARBA00022705"/>
    </source>
</evidence>
<dbReference type="FunFam" id="3.30.70.270:FF:000014">
    <property type="entry name" value="DNA polymerase kappa subunit"/>
    <property type="match status" value="1"/>
</dbReference>
<dbReference type="GO" id="GO:0070987">
    <property type="term" value="P:error-free translesion synthesis"/>
    <property type="evidence" value="ECO:0007669"/>
    <property type="project" value="UniProtKB-ARBA"/>
</dbReference>
<dbReference type="InterPro" id="IPR001126">
    <property type="entry name" value="UmuC"/>
</dbReference>
<reference evidence="14 15" key="1">
    <citation type="journal article" date="2017" name="Mycologia">
        <title>Bifiguratus adelaidae, gen. et sp. nov., a new member of Mucoromycotina in endophytic and soil-dwelling habitats.</title>
        <authorList>
            <person name="Torres-Cruz T.J."/>
            <person name="Billingsley Tobias T.L."/>
            <person name="Almatruk M."/>
            <person name="Hesse C."/>
            <person name="Kuske C.R."/>
            <person name="Desiro A."/>
            <person name="Benucci G.M."/>
            <person name="Bonito G."/>
            <person name="Stajich J.E."/>
            <person name="Dunlap C."/>
            <person name="Arnold A.E."/>
            <person name="Porras-Alfaro A."/>
        </authorList>
    </citation>
    <scope>NUCLEOTIDE SEQUENCE [LARGE SCALE GENOMIC DNA]</scope>
    <source>
        <strain evidence="14 15">AZ0501</strain>
    </source>
</reference>
<dbReference type="InterPro" id="IPR050116">
    <property type="entry name" value="DNA_polymerase-Y"/>
</dbReference>
<evidence type="ECO:0000259" key="13">
    <source>
        <dbReference type="PROSITE" id="PS50173"/>
    </source>
</evidence>
<dbReference type="EC" id="2.7.7.7" evidence="1"/>
<dbReference type="Gene3D" id="1.10.150.20">
    <property type="entry name" value="5' to 3' exonuclease, C-terminal subdomain"/>
    <property type="match status" value="1"/>
</dbReference>
<evidence type="ECO:0000256" key="8">
    <source>
        <dbReference type="ARBA" id="ARBA00022842"/>
    </source>
</evidence>
<comment type="catalytic activity">
    <reaction evidence="11">
        <text>DNA(n) + a 2'-deoxyribonucleoside 5'-triphosphate = DNA(n+1) + diphosphate</text>
        <dbReference type="Rhea" id="RHEA:22508"/>
        <dbReference type="Rhea" id="RHEA-COMP:17339"/>
        <dbReference type="Rhea" id="RHEA-COMP:17340"/>
        <dbReference type="ChEBI" id="CHEBI:33019"/>
        <dbReference type="ChEBI" id="CHEBI:61560"/>
        <dbReference type="ChEBI" id="CHEBI:173112"/>
        <dbReference type="EC" id="2.7.7.7"/>
    </reaction>
</comment>
<dbReference type="InterPro" id="IPR043502">
    <property type="entry name" value="DNA/RNA_pol_sf"/>
</dbReference>
<evidence type="ECO:0000256" key="1">
    <source>
        <dbReference type="ARBA" id="ARBA00012417"/>
    </source>
</evidence>
<gene>
    <name evidence="14" type="ORF">BZG36_03765</name>
</gene>
<keyword evidence="10" id="KW-0234">DNA repair</keyword>
<dbReference type="PROSITE" id="PS50173">
    <property type="entry name" value="UMUC"/>
    <property type="match status" value="1"/>
</dbReference>
<dbReference type="Pfam" id="PF00817">
    <property type="entry name" value="IMS"/>
    <property type="match status" value="1"/>
</dbReference>
<feature type="compositionally biased region" description="Acidic residues" evidence="12">
    <location>
        <begin position="1"/>
        <end position="19"/>
    </location>
</feature>
<dbReference type="FunFam" id="1.10.150.810:FF:000003">
    <property type="entry name" value="DNA polymerase kappa subunit"/>
    <property type="match status" value="1"/>
</dbReference>
<keyword evidence="8" id="KW-0460">Magnesium</keyword>
<feature type="region of interest" description="Disordered" evidence="12">
    <location>
        <begin position="592"/>
        <end position="614"/>
    </location>
</feature>
<dbReference type="PANTHER" id="PTHR11076:SF33">
    <property type="entry name" value="DNA POLYMERASE KAPPA"/>
    <property type="match status" value="1"/>
</dbReference>
<comment type="caution">
    <text evidence="14">The sequence shown here is derived from an EMBL/GenBank/DDBJ whole genome shotgun (WGS) entry which is preliminary data.</text>
</comment>
<evidence type="ECO:0000256" key="9">
    <source>
        <dbReference type="ARBA" id="ARBA00022932"/>
    </source>
</evidence>
<keyword evidence="3" id="KW-0808">Transferase</keyword>
<dbReference type="FunFam" id="3.30.1490.100:FF:000004">
    <property type="entry name" value="DNA polymerase IV"/>
    <property type="match status" value="1"/>
</dbReference>
<feature type="domain" description="UmuC" evidence="13">
    <location>
        <begin position="166"/>
        <end position="346"/>
    </location>
</feature>
<keyword evidence="15" id="KW-1185">Reference proteome</keyword>
<dbReference type="Gene3D" id="3.30.160.60">
    <property type="entry name" value="Classic Zinc Finger"/>
    <property type="match status" value="1"/>
</dbReference>
<dbReference type="Gene3D" id="3.30.1490.100">
    <property type="entry name" value="DNA polymerase, Y-family, little finger domain"/>
    <property type="match status" value="1"/>
</dbReference>
<keyword evidence="6" id="KW-0479">Metal-binding</keyword>
<keyword evidence="9" id="KW-0239">DNA-directed DNA polymerase</keyword>
<evidence type="ECO:0000313" key="15">
    <source>
        <dbReference type="Proteomes" id="UP000242875"/>
    </source>
</evidence>
<dbReference type="GO" id="GO:0003887">
    <property type="term" value="F:DNA-directed DNA polymerase activity"/>
    <property type="evidence" value="ECO:0007669"/>
    <property type="project" value="UniProtKB-KW"/>
</dbReference>
<evidence type="ECO:0000313" key="14">
    <source>
        <dbReference type="EMBL" id="OZJ04017.1"/>
    </source>
</evidence>
<proteinExistence type="inferred from homology"/>
<keyword evidence="5" id="KW-0235">DNA replication</keyword>
<feature type="region of interest" description="Disordered" evidence="12">
    <location>
        <begin position="520"/>
        <end position="550"/>
    </location>
</feature>
<dbReference type="Pfam" id="PF11799">
    <property type="entry name" value="IMS_C"/>
    <property type="match status" value="1"/>
</dbReference>
<evidence type="ECO:0000256" key="2">
    <source>
        <dbReference type="ARBA" id="ARBA00016178"/>
    </source>
</evidence>
<feature type="compositionally biased region" description="Polar residues" evidence="12">
    <location>
        <begin position="520"/>
        <end position="545"/>
    </location>
</feature>
<dbReference type="SUPFAM" id="SSF56672">
    <property type="entry name" value="DNA/RNA polymerases"/>
    <property type="match status" value="1"/>
</dbReference>
<dbReference type="PANTHER" id="PTHR11076">
    <property type="entry name" value="DNA REPAIR POLYMERASE UMUC / TRANSFERASE FAMILY MEMBER"/>
    <property type="match status" value="1"/>
</dbReference>
<sequence length="614" mass="69223">MSDAFVESDAEGDFQEDITDSPVVAETGEADFLDEEEGEHDNLLQDLQEANALQRGNVESNAVDARKVQQPETIDSFKTRLAGPSTHKAGLDKVDKRKVEEVIYEISQGSAFFENERRRDKATSDRIAALMERYEKIKNNDLTPHHVVVDAMLERLDRSRDLSQYICHIDMDAFYASVEELDRPDLKTKPMAVGGMGMLTTANYEARKYGVRSAMPGYIAVKLCPQLIIVPNNFEKYIAISKKVREVFAIYDPNFQSMSLDEAYLNITEYVEQHEMTPASVVSEIRQRIFEQTKLTASAGIAANKMLAKICSDVNKPNGQFQLPNDRAAIMEYVRGLSVRKFPGIGRVTERVMESLNVKKCEDIYTHRGILYQLMTEVHFVFLIRIYLGIGSNEVADDYESHRKSVGVERTFSNISDRASLYAKLDDISKKLSEHLRAKELKGKTLTLKFKKSNFEVYTRAKTLPKYTNAAAEIFEHGQRLLDAELPVTLRLMGLRMTTLRSTHANEGLMRFFSIAPNASPNTSPVQPAQSTQPPQSVSFPTTTAPLPGSPPQDYTCPICSVTFHSKDNHQFNAHIDLCLNRTEVKSLVADERKRKPIDSPAPPPQRSITSFFK</sequence>
<evidence type="ECO:0000256" key="11">
    <source>
        <dbReference type="ARBA" id="ARBA00049244"/>
    </source>
</evidence>
<dbReference type="InterPro" id="IPR043128">
    <property type="entry name" value="Rev_trsase/Diguanyl_cyclase"/>
</dbReference>
<dbReference type="FunFam" id="3.40.1170.60:FF:000012">
    <property type="entry name" value="Putative DNA-directed polymerase kappa"/>
    <property type="match status" value="1"/>
</dbReference>
<keyword evidence="4" id="KW-0548">Nucleotidyltransferase</keyword>
<dbReference type="InterPro" id="IPR036775">
    <property type="entry name" value="DNA_pol_Y-fam_lit_finger_sf"/>
</dbReference>
<evidence type="ECO:0000256" key="4">
    <source>
        <dbReference type="ARBA" id="ARBA00022695"/>
    </source>
</evidence>
<dbReference type="Gene3D" id="3.30.70.270">
    <property type="match status" value="2"/>
</dbReference>
<evidence type="ECO:0000256" key="10">
    <source>
        <dbReference type="ARBA" id="ARBA00023204"/>
    </source>
</evidence>
<dbReference type="Proteomes" id="UP000242875">
    <property type="component" value="Unassembled WGS sequence"/>
</dbReference>
<dbReference type="CDD" id="cd03586">
    <property type="entry name" value="PolY_Pol_IV_kappa"/>
    <property type="match status" value="1"/>
</dbReference>
<organism evidence="14 15">
    <name type="scientific">Bifiguratus adelaidae</name>
    <dbReference type="NCBI Taxonomy" id="1938954"/>
    <lineage>
        <taxon>Eukaryota</taxon>
        <taxon>Fungi</taxon>
        <taxon>Fungi incertae sedis</taxon>
        <taxon>Mucoromycota</taxon>
        <taxon>Mucoromycotina</taxon>
        <taxon>Endogonomycetes</taxon>
        <taxon>Endogonales</taxon>
        <taxon>Endogonales incertae sedis</taxon>
        <taxon>Bifiguratus</taxon>
    </lineage>
</organism>
<dbReference type="NCBIfam" id="NF002677">
    <property type="entry name" value="PRK02406.1"/>
    <property type="match status" value="1"/>
</dbReference>
<dbReference type="OrthoDB" id="1747274at2759"/>
<name>A0A261Y077_9FUNG</name>
<dbReference type="GO" id="GO:0006281">
    <property type="term" value="P:DNA repair"/>
    <property type="evidence" value="ECO:0007669"/>
    <property type="project" value="UniProtKB-KW"/>
</dbReference>
<dbReference type="HAMAP" id="MF_01113">
    <property type="entry name" value="DNApol_IV"/>
    <property type="match status" value="1"/>
</dbReference>
<accession>A0A261Y077</accession>
<dbReference type="Gene3D" id="1.10.150.810">
    <property type="match status" value="1"/>
</dbReference>
<dbReference type="SUPFAM" id="SSF100879">
    <property type="entry name" value="Lesion bypass DNA polymerase (Y-family), little finger domain"/>
    <property type="match status" value="1"/>
</dbReference>
<protein>
    <recommendedName>
        <fullName evidence="2">DNA polymerase kappa</fullName>
        <ecNumber evidence="1">2.7.7.7</ecNumber>
    </recommendedName>
</protein>
<feature type="region of interest" description="Disordered" evidence="12">
    <location>
        <begin position="1"/>
        <end position="24"/>
    </location>
</feature>
<keyword evidence="7" id="KW-0227">DNA damage</keyword>